<protein>
    <submittedName>
        <fullName evidence="5">NAD(P)-dependent oxidoreductase</fullName>
    </submittedName>
</protein>
<dbReference type="AlphaFoldDB" id="A0A3A4K7Y3"/>
<evidence type="ECO:0000256" key="1">
    <source>
        <dbReference type="ARBA" id="ARBA00007637"/>
    </source>
</evidence>
<keyword evidence="6" id="KW-1185">Reference proteome</keyword>
<evidence type="ECO:0000256" key="2">
    <source>
        <dbReference type="ARBA" id="ARBA00023002"/>
    </source>
</evidence>
<dbReference type="PROSITE" id="PS00061">
    <property type="entry name" value="ADH_SHORT"/>
    <property type="match status" value="1"/>
</dbReference>
<gene>
    <name evidence="5" type="ORF">D5S18_20900</name>
</gene>
<organism evidence="5 6">
    <name type="scientific">Nocardia panacis</name>
    <dbReference type="NCBI Taxonomy" id="2340916"/>
    <lineage>
        <taxon>Bacteria</taxon>
        <taxon>Bacillati</taxon>
        <taxon>Actinomycetota</taxon>
        <taxon>Actinomycetes</taxon>
        <taxon>Mycobacteriales</taxon>
        <taxon>Nocardiaceae</taxon>
        <taxon>Nocardia</taxon>
    </lineage>
</organism>
<keyword evidence="2" id="KW-0560">Oxidoreductase</keyword>
<dbReference type="Pfam" id="PF01370">
    <property type="entry name" value="Epimerase"/>
    <property type="match status" value="1"/>
</dbReference>
<evidence type="ECO:0000256" key="3">
    <source>
        <dbReference type="ARBA" id="ARBA00023027"/>
    </source>
</evidence>
<dbReference type="PANTHER" id="PTHR43103">
    <property type="entry name" value="NUCLEOSIDE-DIPHOSPHATE-SUGAR EPIMERASE"/>
    <property type="match status" value="1"/>
</dbReference>
<dbReference type="InterPro" id="IPR036291">
    <property type="entry name" value="NAD(P)-bd_dom_sf"/>
</dbReference>
<dbReference type="OrthoDB" id="8770295at2"/>
<keyword evidence="3" id="KW-0520">NAD</keyword>
<dbReference type="PANTHER" id="PTHR43103:SF5">
    <property type="entry name" value="4-EPIMERASE, PUTATIVE (AFU_ORTHOLOGUE AFUA_7G00360)-RELATED"/>
    <property type="match status" value="1"/>
</dbReference>
<feature type="domain" description="NAD-dependent epimerase/dehydratase" evidence="4">
    <location>
        <begin position="4"/>
        <end position="163"/>
    </location>
</feature>
<evidence type="ECO:0000259" key="4">
    <source>
        <dbReference type="Pfam" id="PF01370"/>
    </source>
</evidence>
<evidence type="ECO:0000313" key="5">
    <source>
        <dbReference type="EMBL" id="RJO73642.1"/>
    </source>
</evidence>
<dbReference type="EMBL" id="QZFU01000023">
    <property type="protein sequence ID" value="RJO73642.1"/>
    <property type="molecule type" value="Genomic_DNA"/>
</dbReference>
<comment type="caution">
    <text evidence="5">The sequence shown here is derived from an EMBL/GenBank/DDBJ whole genome shotgun (WGS) entry which is preliminary data.</text>
</comment>
<dbReference type="InterPro" id="IPR001509">
    <property type="entry name" value="Epimerase_deHydtase"/>
</dbReference>
<dbReference type="SUPFAM" id="SSF51735">
    <property type="entry name" value="NAD(P)-binding Rossmann-fold domains"/>
    <property type="match status" value="1"/>
</dbReference>
<dbReference type="InterPro" id="IPR020904">
    <property type="entry name" value="Sc_DH/Rdtase_CS"/>
</dbReference>
<dbReference type="GO" id="GO:0016491">
    <property type="term" value="F:oxidoreductase activity"/>
    <property type="evidence" value="ECO:0007669"/>
    <property type="project" value="UniProtKB-KW"/>
</dbReference>
<comment type="similarity">
    <text evidence="1">Belongs to the NAD(P)-dependent epimerase/dehydratase family.</text>
</comment>
<evidence type="ECO:0000313" key="6">
    <source>
        <dbReference type="Proteomes" id="UP000266677"/>
    </source>
</evidence>
<dbReference type="CDD" id="cd08946">
    <property type="entry name" value="SDR_e"/>
    <property type="match status" value="1"/>
</dbReference>
<accession>A0A3A4K7Y3</accession>
<name>A0A3A4K7Y3_9NOCA</name>
<dbReference type="Proteomes" id="UP000266677">
    <property type="component" value="Unassembled WGS sequence"/>
</dbReference>
<reference evidence="5 6" key="1">
    <citation type="submission" date="2018-09" db="EMBL/GenBank/DDBJ databases">
        <title>YIM PH21274 draft genome.</title>
        <authorList>
            <person name="Miao C."/>
        </authorList>
    </citation>
    <scope>NUCLEOTIDE SEQUENCE [LARGE SCALE GENOMIC DNA]</scope>
    <source>
        <strain evidence="5 6">YIM PH 21724</strain>
    </source>
</reference>
<dbReference type="Gene3D" id="3.40.50.720">
    <property type="entry name" value="NAD(P)-binding Rossmann-like Domain"/>
    <property type="match status" value="1"/>
</dbReference>
<sequence length="261" mass="27766">MRLLITGAAGSIGALVRPRLARPDRVLRLLDLRPVPDPAAGEETVIGSFTDPATMAAACVEVDAIVHLGGISREDTWERVLAVNIDGARTVLEAARRAGVSRVVLASSNHAVGFAPVGPEPIAAEALPRPDTYYGVSKAATEALGALYHHRFGMDVLCVRIGHCAERPSNLRDLSLWLSPDDCAHLLDTCLTVKDPGYRLIWGVSANTRAAASLREARAIGYRSADNAERFAPDIDTASSNMPPFIGGLFCETPLGVPNPQ</sequence>
<dbReference type="RefSeq" id="WP_120042718.1">
    <property type="nucleotide sequence ID" value="NZ_QZFU01000023.1"/>
</dbReference>
<proteinExistence type="inferred from homology"/>